<reference evidence="3" key="1">
    <citation type="submission" date="2022-11" db="UniProtKB">
        <authorList>
            <consortium name="WormBaseParasite"/>
        </authorList>
    </citation>
    <scope>IDENTIFICATION</scope>
</reference>
<dbReference type="Proteomes" id="UP000887566">
    <property type="component" value="Unplaced"/>
</dbReference>
<dbReference type="AlphaFoldDB" id="A0A914VUA1"/>
<feature type="signal peptide" evidence="1">
    <location>
        <begin position="1"/>
        <end position="20"/>
    </location>
</feature>
<feature type="chain" id="PRO_5037869533" evidence="1">
    <location>
        <begin position="21"/>
        <end position="215"/>
    </location>
</feature>
<sequence length="215" mass="22592">MVSMKLAVAGLVALLVVVQAAPNMKGWGGQQQFGGFGGQQNGFGNGFENGFGGGFGNGFGGGFGGQGGNFGGSSGQGGPWSNGMGMNGMNVMNGGSNRYCQAPACYTPQTSNDTINQINTLWKNNEANTNKNCTLIQEQEDAIVKTAVDQYLNTKVATLTPPAQGIYNQFKAAVTALMAATVEVQKELADFNNQLMYEGQPGPSQQCFMNRRFGK</sequence>
<dbReference type="WBParaSite" id="PSAMB.scaffold2481size22961.g17959.t1">
    <property type="protein sequence ID" value="PSAMB.scaffold2481size22961.g17959.t1"/>
    <property type="gene ID" value="PSAMB.scaffold2481size22961.g17959"/>
</dbReference>
<accession>A0A914VUA1</accession>
<evidence type="ECO:0000313" key="3">
    <source>
        <dbReference type="WBParaSite" id="PSAMB.scaffold2481size22961.g17959.t1"/>
    </source>
</evidence>
<protein>
    <submittedName>
        <fullName evidence="3">SXP/RAL-2 family protein Ani s 5-like cation-binding domain-containing protein</fullName>
    </submittedName>
</protein>
<evidence type="ECO:0000313" key="2">
    <source>
        <dbReference type="Proteomes" id="UP000887566"/>
    </source>
</evidence>
<keyword evidence="1" id="KW-0732">Signal</keyword>
<organism evidence="2 3">
    <name type="scientific">Plectus sambesii</name>
    <dbReference type="NCBI Taxonomy" id="2011161"/>
    <lineage>
        <taxon>Eukaryota</taxon>
        <taxon>Metazoa</taxon>
        <taxon>Ecdysozoa</taxon>
        <taxon>Nematoda</taxon>
        <taxon>Chromadorea</taxon>
        <taxon>Plectida</taxon>
        <taxon>Plectina</taxon>
        <taxon>Plectoidea</taxon>
        <taxon>Plectidae</taxon>
        <taxon>Plectus</taxon>
    </lineage>
</organism>
<keyword evidence="2" id="KW-1185">Reference proteome</keyword>
<name>A0A914VUA1_9BILA</name>
<proteinExistence type="predicted"/>
<evidence type="ECO:0000256" key="1">
    <source>
        <dbReference type="SAM" id="SignalP"/>
    </source>
</evidence>